<dbReference type="RefSeq" id="WP_147043472.1">
    <property type="nucleotide sequence ID" value="NZ_BAABIR010000001.1"/>
</dbReference>
<dbReference type="GO" id="GO:0004674">
    <property type="term" value="F:protein serine/threonine kinase activity"/>
    <property type="evidence" value="ECO:0007669"/>
    <property type="project" value="UniProtKB-KW"/>
</dbReference>
<keyword evidence="1" id="KW-0808">Transferase</keyword>
<dbReference type="InterPro" id="IPR011009">
    <property type="entry name" value="Kinase-like_dom_sf"/>
</dbReference>
<dbReference type="PROSITE" id="PS50011">
    <property type="entry name" value="PROTEIN_KINASE_DOM"/>
    <property type="match status" value="1"/>
</dbReference>
<dbReference type="InterPro" id="IPR000719">
    <property type="entry name" value="Prot_kinase_dom"/>
</dbReference>
<evidence type="ECO:0000256" key="1">
    <source>
        <dbReference type="ARBA" id="ARBA00022679"/>
    </source>
</evidence>
<dbReference type="AlphaFoldDB" id="A0A5C6TUV5"/>
<evidence type="ECO:0000313" key="8">
    <source>
        <dbReference type="EMBL" id="TXC64066.1"/>
    </source>
</evidence>
<dbReference type="GO" id="GO:0005524">
    <property type="term" value="F:ATP binding"/>
    <property type="evidence" value="ECO:0007669"/>
    <property type="project" value="UniProtKB-KW"/>
</dbReference>
<sequence length="701" mass="72365">MSDDKDKTPPEGGEERTVFMPSGTEPGAPAAEPAASEPETAAPEPTAGQPGASEPPAAEPAAPASETPAPAEVSQPTTAGTQAAFTPTESARAIKVGDVLNHIFEVKRFLARGGMGEVFEGCNVNTDERVAIKVMLPAMAADEKVVAMFRKEARTLTKLQHEALVSYRVLAQEPNLGVLYIVTEFIEGVELADVLGKVERTPDELKGLLRRLASGLGAAHKLGAIHRDMSPDNVLLPAGDVHQAKIIDFGIAKDLDSSSATIVGDGFAGKLNYVAPEQLGDYGREIGPWTDVYSLALVILAVAQGKNVNMSGSLVDAIDKRRKGPDISAIPDSLKPTIEAMLRPDPKDRLRSMEDVVAMLGGGAAPPAPPPPAPVAPVQAPTGGGGGSKALIVVGVLILALLAALGAWWFMGRSAQQTGAAPGAGNVASSDPVQAARGAINSVIPSVNCTWLEIGSASAGENGGVDIAMRGVAGDAQAAQQELGRALAAAHVENARLDFSDVAPITPAGCSALDTYRQVRATESTHMSVAQPRFQMVMQPEGTSYAGQLAANASVEFNFGDSNTDFTIVGLEPSGAITTLIPSRAAFEAALAQSENGRPIASEGNGRYRLNIDLNHQGWSGILLLTGQGPFDPALVAPQLGARGPNWTQSFVSTASNQQWHAEMVWFQSVNGGNGGAAAPPAGESGPSSTPPADQEGSGGK</sequence>
<keyword evidence="6" id="KW-0472">Membrane</keyword>
<dbReference type="Pfam" id="PF00069">
    <property type="entry name" value="Pkinase"/>
    <property type="match status" value="1"/>
</dbReference>
<evidence type="ECO:0000256" key="2">
    <source>
        <dbReference type="ARBA" id="ARBA00022741"/>
    </source>
</evidence>
<proteinExistence type="predicted"/>
<dbReference type="EMBL" id="VOQQ01000001">
    <property type="protein sequence ID" value="TXC64066.1"/>
    <property type="molecule type" value="Genomic_DNA"/>
</dbReference>
<dbReference type="Proteomes" id="UP000321249">
    <property type="component" value="Unassembled WGS sequence"/>
</dbReference>
<dbReference type="Gene3D" id="1.10.510.10">
    <property type="entry name" value="Transferase(Phosphotransferase) domain 1"/>
    <property type="match status" value="1"/>
</dbReference>
<keyword evidence="9" id="KW-1185">Reference proteome</keyword>
<comment type="caution">
    <text evidence="8">The sequence shown here is derived from an EMBL/GenBank/DDBJ whole genome shotgun (WGS) entry which is preliminary data.</text>
</comment>
<dbReference type="SUPFAM" id="SSF56112">
    <property type="entry name" value="Protein kinase-like (PK-like)"/>
    <property type="match status" value="1"/>
</dbReference>
<keyword evidence="4" id="KW-0067">ATP-binding</keyword>
<keyword evidence="2" id="KW-0547">Nucleotide-binding</keyword>
<feature type="domain" description="Protein kinase" evidence="7">
    <location>
        <begin position="104"/>
        <end position="360"/>
    </location>
</feature>
<evidence type="ECO:0000256" key="3">
    <source>
        <dbReference type="ARBA" id="ARBA00022777"/>
    </source>
</evidence>
<feature type="compositionally biased region" description="Basic and acidic residues" evidence="5">
    <location>
        <begin position="1"/>
        <end position="17"/>
    </location>
</feature>
<feature type="region of interest" description="Disordered" evidence="5">
    <location>
        <begin position="670"/>
        <end position="701"/>
    </location>
</feature>
<feature type="region of interest" description="Disordered" evidence="5">
    <location>
        <begin position="1"/>
        <end position="80"/>
    </location>
</feature>
<evidence type="ECO:0000256" key="4">
    <source>
        <dbReference type="ARBA" id="ARBA00022840"/>
    </source>
</evidence>
<accession>A0A5C6TUV5</accession>
<dbReference type="PANTHER" id="PTHR43289">
    <property type="entry name" value="MITOGEN-ACTIVATED PROTEIN KINASE KINASE KINASE 20-RELATED"/>
    <property type="match status" value="1"/>
</dbReference>
<dbReference type="CDD" id="cd14014">
    <property type="entry name" value="STKc_PknB_like"/>
    <property type="match status" value="1"/>
</dbReference>
<keyword evidence="3 8" id="KW-0418">Kinase</keyword>
<keyword evidence="8" id="KW-0723">Serine/threonine-protein kinase</keyword>
<keyword evidence="6" id="KW-0812">Transmembrane</keyword>
<feature type="transmembrane region" description="Helical" evidence="6">
    <location>
        <begin position="390"/>
        <end position="410"/>
    </location>
</feature>
<keyword evidence="6" id="KW-1133">Transmembrane helix</keyword>
<evidence type="ECO:0000256" key="6">
    <source>
        <dbReference type="SAM" id="Phobius"/>
    </source>
</evidence>
<evidence type="ECO:0000259" key="7">
    <source>
        <dbReference type="PROSITE" id="PS50011"/>
    </source>
</evidence>
<feature type="compositionally biased region" description="Low complexity" evidence="5">
    <location>
        <begin position="21"/>
        <end position="72"/>
    </location>
</feature>
<dbReference type="PANTHER" id="PTHR43289:SF34">
    <property type="entry name" value="SERINE_THREONINE-PROTEIN KINASE YBDM-RELATED"/>
    <property type="match status" value="1"/>
</dbReference>
<feature type="compositionally biased region" description="Low complexity" evidence="5">
    <location>
        <begin position="677"/>
        <end position="693"/>
    </location>
</feature>
<evidence type="ECO:0000313" key="9">
    <source>
        <dbReference type="Proteomes" id="UP000321249"/>
    </source>
</evidence>
<dbReference type="Gene3D" id="3.30.200.20">
    <property type="entry name" value="Phosphorylase Kinase, domain 1"/>
    <property type="match status" value="1"/>
</dbReference>
<gene>
    <name evidence="8" type="ORF">FRZ32_10600</name>
</gene>
<evidence type="ECO:0000256" key="5">
    <source>
        <dbReference type="SAM" id="MobiDB-lite"/>
    </source>
</evidence>
<protein>
    <submittedName>
        <fullName evidence="8">Serine/threonine protein kinase</fullName>
    </submittedName>
</protein>
<reference evidence="8 9" key="1">
    <citation type="journal article" date="2015" name="J. Microbiol.">
        <title>Sphingosinicella ginsenosidimutans sp. nov., with ginsenoside converting activity.</title>
        <authorList>
            <person name="Kim J.K."/>
            <person name="Kang M.S."/>
            <person name="Park S.C."/>
            <person name="Kim K.M."/>
            <person name="Choi K."/>
            <person name="Yoon M.H."/>
            <person name="Im W.T."/>
        </authorList>
    </citation>
    <scope>NUCLEOTIDE SEQUENCE [LARGE SCALE GENOMIC DNA]</scope>
    <source>
        <strain evidence="8 9">BS-11</strain>
    </source>
</reference>
<name>A0A5C6TUV5_9SPHN</name>
<dbReference type="OrthoDB" id="9801841at2"/>
<organism evidence="8 9">
    <name type="scientific">Allosphingosinicella ginsenosidimutans</name>
    <dbReference type="NCBI Taxonomy" id="1176539"/>
    <lineage>
        <taxon>Bacteria</taxon>
        <taxon>Pseudomonadati</taxon>
        <taxon>Pseudomonadota</taxon>
        <taxon>Alphaproteobacteria</taxon>
        <taxon>Sphingomonadales</taxon>
        <taxon>Sphingomonadaceae</taxon>
        <taxon>Allosphingosinicella</taxon>
    </lineage>
</organism>